<name>A0A382D4L2_9ZZZZ</name>
<reference evidence="1" key="1">
    <citation type="submission" date="2018-05" db="EMBL/GenBank/DDBJ databases">
        <authorList>
            <person name="Lanie J.A."/>
            <person name="Ng W.-L."/>
            <person name="Kazmierczak K.M."/>
            <person name="Andrzejewski T.M."/>
            <person name="Davidsen T.M."/>
            <person name="Wayne K.J."/>
            <person name="Tettelin H."/>
            <person name="Glass J.I."/>
            <person name="Rusch D."/>
            <person name="Podicherti R."/>
            <person name="Tsui H.-C.T."/>
            <person name="Winkler M.E."/>
        </authorList>
    </citation>
    <scope>NUCLEOTIDE SEQUENCE</scope>
</reference>
<evidence type="ECO:0000313" key="1">
    <source>
        <dbReference type="EMBL" id="SVB33069.1"/>
    </source>
</evidence>
<proteinExistence type="predicted"/>
<sequence length="91" mass="9669">MAERVGFEPTVGGLPLHTLSKRAPSTTQTSLHECTLAVIKSNSLKRVCVLIGSKWQRTLGVLTVAMGRTVARTLCNFSLRTASGPEGSSAK</sequence>
<accession>A0A382D4L2</accession>
<dbReference type="AlphaFoldDB" id="A0A382D4L2"/>
<gene>
    <name evidence="1" type="ORF">METZ01_LOCUS185923</name>
</gene>
<protein>
    <submittedName>
        <fullName evidence="1">Uncharacterized protein</fullName>
    </submittedName>
</protein>
<organism evidence="1">
    <name type="scientific">marine metagenome</name>
    <dbReference type="NCBI Taxonomy" id="408172"/>
    <lineage>
        <taxon>unclassified sequences</taxon>
        <taxon>metagenomes</taxon>
        <taxon>ecological metagenomes</taxon>
    </lineage>
</organism>
<dbReference type="EMBL" id="UINC01037499">
    <property type="protein sequence ID" value="SVB33069.1"/>
    <property type="molecule type" value="Genomic_DNA"/>
</dbReference>